<evidence type="ECO:0000256" key="1">
    <source>
        <dbReference type="SAM" id="Phobius"/>
    </source>
</evidence>
<feature type="transmembrane region" description="Helical" evidence="1">
    <location>
        <begin position="182"/>
        <end position="203"/>
    </location>
</feature>
<dbReference type="Proteomes" id="UP000593890">
    <property type="component" value="Chromosome"/>
</dbReference>
<keyword evidence="3" id="KW-1185">Reference proteome</keyword>
<gene>
    <name evidence="2" type="ORF">C12CBH8_16470</name>
</gene>
<keyword evidence="1" id="KW-1133">Transmembrane helix</keyword>
<dbReference type="EMBL" id="AP023321">
    <property type="protein sequence ID" value="BCI61008.1"/>
    <property type="molecule type" value="Genomic_DNA"/>
</dbReference>
<accession>A0A7I8D2G5</accession>
<dbReference type="AlphaFoldDB" id="A0A7I8D2G5"/>
<evidence type="ECO:0000313" key="3">
    <source>
        <dbReference type="Proteomes" id="UP000593890"/>
    </source>
</evidence>
<organism evidence="2 3">
    <name type="scientific">Solibaculum mannosilyticum</name>
    <dbReference type="NCBI Taxonomy" id="2780922"/>
    <lineage>
        <taxon>Bacteria</taxon>
        <taxon>Bacillati</taxon>
        <taxon>Bacillota</taxon>
        <taxon>Clostridia</taxon>
        <taxon>Eubacteriales</taxon>
        <taxon>Oscillospiraceae</taxon>
        <taxon>Solibaculum</taxon>
    </lineage>
</organism>
<keyword evidence="1" id="KW-0812">Transmembrane</keyword>
<proteinExistence type="predicted"/>
<sequence length="221" mass="25242">MKKIFSIFVLLVVVTTLGYLSVSANELDMERVEEEYHGAAKAISIAADSKGNVALYFDDDVINVYHPDGTFFYGLKLDVASYVCDFDSEDNLIVFATRTDYIYYFNSKGECVKQVYKDDFMDPGALDKYYRERMSLREIDEDGFQYILEASYGKTKLIQQMDDGSERVLYETEGSTVIGKTIFGGVIAILFISLFGLGIFQVYRFYKNSRNKKDSADIFSR</sequence>
<dbReference type="RefSeq" id="WP_099322528.1">
    <property type="nucleotide sequence ID" value="NZ_AP023321.1"/>
</dbReference>
<keyword evidence="1" id="KW-0472">Membrane</keyword>
<protein>
    <submittedName>
        <fullName evidence="2">Uncharacterized protein</fullName>
    </submittedName>
</protein>
<reference evidence="3" key="1">
    <citation type="submission" date="2020-07" db="EMBL/GenBank/DDBJ databases">
        <title>Complete genome sequencing of Clostridia bacterium strain 12CBH8.</title>
        <authorList>
            <person name="Sakamoto M."/>
            <person name="Murakami T."/>
            <person name="Mori H."/>
        </authorList>
    </citation>
    <scope>NUCLEOTIDE SEQUENCE [LARGE SCALE GENOMIC DNA]</scope>
    <source>
        <strain evidence="3">12CBH8</strain>
    </source>
</reference>
<dbReference type="KEGG" id="sman:C12CBH8_16470"/>
<name>A0A7I8D2G5_9FIRM</name>
<dbReference type="SUPFAM" id="SSF101898">
    <property type="entry name" value="NHL repeat"/>
    <property type="match status" value="1"/>
</dbReference>
<evidence type="ECO:0000313" key="2">
    <source>
        <dbReference type="EMBL" id="BCI61008.1"/>
    </source>
</evidence>